<evidence type="ECO:0000256" key="3">
    <source>
        <dbReference type="ARBA" id="ARBA00022989"/>
    </source>
</evidence>
<keyword evidence="8" id="KW-1185">Reference proteome</keyword>
<comment type="caution">
    <text evidence="7">The sequence shown here is derived from an EMBL/GenBank/DDBJ whole genome shotgun (WGS) entry which is preliminary data.</text>
</comment>
<feature type="transmembrane region" description="Helical" evidence="5">
    <location>
        <begin position="95"/>
        <end position="115"/>
    </location>
</feature>
<sequence>MKFSQQLSIKEVLLIILVILSIHFTEFKIGVVKLSEIILLFLPPFLYSRKINKWCLYFYFLFSLWLGVSLFFNIYREFPPLKGLSILKKPYLITIGRFFELIACINLVALIIFYFKNKSHEKLIQFVERIVFISFILIIINSLIYVLVINGIISNSDLVYITFSNDYRLKGGFVEGGPYGLMLSFVFVLSFWYKSRLNIIIRLFIIFNIIFFAKSKAGMLLLVIWGVIYYYKTVYRKIKSLSFIVLLIGGVIAIFAFAKLANVYIEHIQNMEKYVSERPNDTSLIMGRIAGSHIAPKMVLENPIFGIGLGNYPLQRNLKKYRSFIPESPPGKTDAHGLGGIFQLMVDGGIFILFSFILILIYLIKKTMVLRNGMEIFLFVFPCFFLTGVQIYFLYPWFLLGIIISLNEKADSKRRFSS</sequence>
<dbReference type="Pfam" id="PF04932">
    <property type="entry name" value="Wzy_C"/>
    <property type="match status" value="1"/>
</dbReference>
<organism evidence="7 8">
    <name type="scientific">Croceitalea marina</name>
    <dbReference type="NCBI Taxonomy" id="1775166"/>
    <lineage>
        <taxon>Bacteria</taxon>
        <taxon>Pseudomonadati</taxon>
        <taxon>Bacteroidota</taxon>
        <taxon>Flavobacteriia</taxon>
        <taxon>Flavobacteriales</taxon>
        <taxon>Flavobacteriaceae</taxon>
        <taxon>Croceitalea</taxon>
    </lineage>
</organism>
<gene>
    <name evidence="7" type="ORF">ACFSQJ_13845</name>
</gene>
<evidence type="ECO:0000259" key="6">
    <source>
        <dbReference type="Pfam" id="PF04932"/>
    </source>
</evidence>
<accession>A0ABW5N1B4</accession>
<evidence type="ECO:0000256" key="5">
    <source>
        <dbReference type="SAM" id="Phobius"/>
    </source>
</evidence>
<dbReference type="Proteomes" id="UP001597526">
    <property type="component" value="Unassembled WGS sequence"/>
</dbReference>
<proteinExistence type="predicted"/>
<keyword evidence="2 5" id="KW-0812">Transmembrane</keyword>
<feature type="transmembrane region" description="Helical" evidence="5">
    <location>
        <begin position="173"/>
        <end position="193"/>
    </location>
</feature>
<feature type="transmembrane region" description="Helical" evidence="5">
    <location>
        <begin position="243"/>
        <end position="265"/>
    </location>
</feature>
<protein>
    <submittedName>
        <fullName evidence="7">O-antigen ligase family protein</fullName>
    </submittedName>
</protein>
<dbReference type="RefSeq" id="WP_377767562.1">
    <property type="nucleotide sequence ID" value="NZ_JBHULB010000017.1"/>
</dbReference>
<keyword evidence="3 5" id="KW-1133">Transmembrane helix</keyword>
<dbReference type="EMBL" id="JBHULB010000017">
    <property type="protein sequence ID" value="MFD2588023.1"/>
    <property type="molecule type" value="Genomic_DNA"/>
</dbReference>
<feature type="transmembrane region" description="Helical" evidence="5">
    <location>
        <begin position="205"/>
        <end position="231"/>
    </location>
</feature>
<evidence type="ECO:0000256" key="2">
    <source>
        <dbReference type="ARBA" id="ARBA00022692"/>
    </source>
</evidence>
<reference evidence="8" key="1">
    <citation type="journal article" date="2019" name="Int. J. Syst. Evol. Microbiol.">
        <title>The Global Catalogue of Microorganisms (GCM) 10K type strain sequencing project: providing services to taxonomists for standard genome sequencing and annotation.</title>
        <authorList>
            <consortium name="The Broad Institute Genomics Platform"/>
            <consortium name="The Broad Institute Genome Sequencing Center for Infectious Disease"/>
            <person name="Wu L."/>
            <person name="Ma J."/>
        </authorList>
    </citation>
    <scope>NUCLEOTIDE SEQUENCE [LARGE SCALE GENOMIC DNA]</scope>
    <source>
        <strain evidence="8">KCTC 52368</strain>
    </source>
</reference>
<evidence type="ECO:0000256" key="1">
    <source>
        <dbReference type="ARBA" id="ARBA00004141"/>
    </source>
</evidence>
<evidence type="ECO:0000313" key="8">
    <source>
        <dbReference type="Proteomes" id="UP001597526"/>
    </source>
</evidence>
<keyword evidence="4 5" id="KW-0472">Membrane</keyword>
<keyword evidence="7" id="KW-0436">Ligase</keyword>
<dbReference type="InterPro" id="IPR007016">
    <property type="entry name" value="O-antigen_ligase-rel_domated"/>
</dbReference>
<feature type="transmembrane region" description="Helical" evidence="5">
    <location>
        <begin position="54"/>
        <end position="75"/>
    </location>
</feature>
<evidence type="ECO:0000313" key="7">
    <source>
        <dbReference type="EMBL" id="MFD2588023.1"/>
    </source>
</evidence>
<dbReference type="PANTHER" id="PTHR37422">
    <property type="entry name" value="TEICHURONIC ACID BIOSYNTHESIS PROTEIN TUAE"/>
    <property type="match status" value="1"/>
</dbReference>
<dbReference type="GO" id="GO:0016874">
    <property type="term" value="F:ligase activity"/>
    <property type="evidence" value="ECO:0007669"/>
    <property type="project" value="UniProtKB-KW"/>
</dbReference>
<dbReference type="InterPro" id="IPR051533">
    <property type="entry name" value="WaaL-like"/>
</dbReference>
<feature type="transmembrane region" description="Helical" evidence="5">
    <location>
        <begin position="376"/>
        <end position="406"/>
    </location>
</feature>
<feature type="transmembrane region" description="Helical" evidence="5">
    <location>
        <begin position="127"/>
        <end position="153"/>
    </location>
</feature>
<dbReference type="PANTHER" id="PTHR37422:SF13">
    <property type="entry name" value="LIPOPOLYSACCHARIDE BIOSYNTHESIS PROTEIN PA4999-RELATED"/>
    <property type="match status" value="1"/>
</dbReference>
<name>A0ABW5N1B4_9FLAO</name>
<feature type="transmembrane region" description="Helical" evidence="5">
    <location>
        <begin position="341"/>
        <end position="364"/>
    </location>
</feature>
<evidence type="ECO:0000256" key="4">
    <source>
        <dbReference type="ARBA" id="ARBA00023136"/>
    </source>
</evidence>
<feature type="domain" description="O-antigen ligase-related" evidence="6">
    <location>
        <begin position="203"/>
        <end position="357"/>
    </location>
</feature>
<comment type="subcellular location">
    <subcellularLocation>
        <location evidence="1">Membrane</location>
        <topology evidence="1">Multi-pass membrane protein</topology>
    </subcellularLocation>
</comment>